<dbReference type="GO" id="GO:0003677">
    <property type="term" value="F:DNA binding"/>
    <property type="evidence" value="ECO:0007669"/>
    <property type="project" value="UniProtKB-UniRule"/>
</dbReference>
<dbReference type="EMBL" id="ALPT02000037">
    <property type="protein sequence ID" value="KGA97097.1"/>
    <property type="molecule type" value="Genomic_DNA"/>
</dbReference>
<dbReference type="SUPFAM" id="SSF46689">
    <property type="entry name" value="Homeodomain-like"/>
    <property type="match status" value="1"/>
</dbReference>
<keyword evidence="2 3" id="KW-0238">DNA-binding</keyword>
<evidence type="ECO:0000313" key="7">
    <source>
        <dbReference type="Proteomes" id="UP000002754"/>
    </source>
</evidence>
<comment type="caution">
    <text evidence="5">The sequence shown here is derived from an EMBL/GenBank/DDBJ whole genome shotgun (WGS) entry which is preliminary data.</text>
</comment>
<evidence type="ECO:0000256" key="3">
    <source>
        <dbReference type="PROSITE-ProRule" id="PRU00335"/>
    </source>
</evidence>
<dbReference type="RefSeq" id="WP_004428046.1">
    <property type="nucleotide sequence ID" value="NZ_ALPT02000037.1"/>
</dbReference>
<evidence type="ECO:0000259" key="4">
    <source>
        <dbReference type="PROSITE" id="PS50977"/>
    </source>
</evidence>
<dbReference type="Proteomes" id="UP000297014">
    <property type="component" value="Unassembled WGS sequence"/>
</dbReference>
<keyword evidence="1" id="KW-0678">Repressor</keyword>
<dbReference type="Gene3D" id="1.10.357.10">
    <property type="entry name" value="Tetracycline Repressor, domain 2"/>
    <property type="match status" value="1"/>
</dbReference>
<reference evidence="5 7" key="1">
    <citation type="journal article" date="2014" name="Genome Announc.">
        <title>Draft Genome Sequence of Bacillus alcalophilus AV1934, a Classic Alkaliphile Isolated from Human Feces in 1934.</title>
        <authorList>
            <person name="Attie O."/>
            <person name="Jayaprakash A."/>
            <person name="Shah H."/>
            <person name="Paulsen I.T."/>
            <person name="Morino M."/>
            <person name="Takahashi Y."/>
            <person name="Narumi I."/>
            <person name="Sachidanandam R."/>
            <person name="Satoh K."/>
            <person name="Ito M."/>
            <person name="Krulwich T.A."/>
        </authorList>
    </citation>
    <scope>NUCLEOTIDE SEQUENCE [LARGE SCALE GENOMIC DNA]</scope>
    <source>
        <strain evidence="5 7">AV1934</strain>
    </source>
</reference>
<dbReference type="PANTHER" id="PTHR43479">
    <property type="entry name" value="ACREF/ENVCD OPERON REPRESSOR-RELATED"/>
    <property type="match status" value="1"/>
</dbReference>
<sequence length="191" mass="22229">MLKNKRKIILDAAAESFSMYGFKATTIDQVAKLANVGKGTIYTTFKNKEDLFNAVLQEIIAEVQEVFQRSISENKDLFDNISSALAELLTFRKQHKFMTKLHHEMNVFASENSKRALKEIENVIIDAIDQLLKQAEENKKFQTTHRHVTAYLMYKTYILLVSDYEETYKPLKQDEIITIFKSHFMSEMKTT</sequence>
<feature type="domain" description="HTH tetR-type" evidence="4">
    <location>
        <begin position="3"/>
        <end position="63"/>
    </location>
</feature>
<keyword evidence="7" id="KW-1185">Reference proteome</keyword>
<evidence type="ECO:0000256" key="1">
    <source>
        <dbReference type="ARBA" id="ARBA00022491"/>
    </source>
</evidence>
<proteinExistence type="predicted"/>
<gene>
    <name evidence="6" type="ORF">AJ85_14880</name>
    <name evidence="5" type="ORF">BALCAV_0212265</name>
</gene>
<dbReference type="Pfam" id="PF00440">
    <property type="entry name" value="TetR_N"/>
    <property type="match status" value="1"/>
</dbReference>
<dbReference type="PROSITE" id="PS50977">
    <property type="entry name" value="HTH_TETR_2"/>
    <property type="match status" value="1"/>
</dbReference>
<protein>
    <submittedName>
        <fullName evidence="5">TetR family transcriptional regulator</fullName>
    </submittedName>
</protein>
<dbReference type="Proteomes" id="UP000002754">
    <property type="component" value="Unassembled WGS sequence"/>
</dbReference>
<accession>A0A094YUC0</accession>
<name>A0A094YUC0_ALKAL</name>
<dbReference type="AlphaFoldDB" id="A0A094YUC0"/>
<dbReference type="InterPro" id="IPR009057">
    <property type="entry name" value="Homeodomain-like_sf"/>
</dbReference>
<dbReference type="PRINTS" id="PR00455">
    <property type="entry name" value="HTHTETR"/>
</dbReference>
<dbReference type="OrthoDB" id="9812484at2"/>
<dbReference type="STRING" id="1218173.BALCAV_0212265"/>
<reference evidence="6 8" key="2">
    <citation type="submission" date="2014-01" db="EMBL/GenBank/DDBJ databases">
        <title>Draft genome sequencing of Bacillus alcalophilus CGMCC 1.3604.</title>
        <authorList>
            <person name="Yang J."/>
            <person name="Diao L."/>
            <person name="Yang S."/>
        </authorList>
    </citation>
    <scope>NUCLEOTIDE SEQUENCE [LARGE SCALE GENOMIC DNA]</scope>
    <source>
        <strain evidence="6 8">CGMCC 1.3604</strain>
    </source>
</reference>
<dbReference type="PANTHER" id="PTHR43479:SF11">
    <property type="entry name" value="ACREF_ENVCD OPERON REPRESSOR-RELATED"/>
    <property type="match status" value="1"/>
</dbReference>
<dbReference type="InterPro" id="IPR001647">
    <property type="entry name" value="HTH_TetR"/>
</dbReference>
<dbReference type="InterPro" id="IPR050624">
    <property type="entry name" value="HTH-type_Tx_Regulator"/>
</dbReference>
<feature type="DNA-binding region" description="H-T-H motif" evidence="3">
    <location>
        <begin position="26"/>
        <end position="45"/>
    </location>
</feature>
<organism evidence="5 7">
    <name type="scientific">Alkalihalobacillus alcalophilus ATCC 27647 = CGMCC 1.3604</name>
    <dbReference type="NCBI Taxonomy" id="1218173"/>
    <lineage>
        <taxon>Bacteria</taxon>
        <taxon>Bacillati</taxon>
        <taxon>Bacillota</taxon>
        <taxon>Bacilli</taxon>
        <taxon>Bacillales</taxon>
        <taxon>Bacillaceae</taxon>
        <taxon>Alkalihalobacillus</taxon>
    </lineage>
</organism>
<evidence type="ECO:0000256" key="2">
    <source>
        <dbReference type="ARBA" id="ARBA00023125"/>
    </source>
</evidence>
<evidence type="ECO:0000313" key="6">
    <source>
        <dbReference type="EMBL" id="THG89854.1"/>
    </source>
</evidence>
<evidence type="ECO:0000313" key="5">
    <source>
        <dbReference type="EMBL" id="KGA97097.1"/>
    </source>
</evidence>
<dbReference type="eggNOG" id="COG1309">
    <property type="taxonomic scope" value="Bacteria"/>
</dbReference>
<evidence type="ECO:0000313" key="8">
    <source>
        <dbReference type="Proteomes" id="UP000297014"/>
    </source>
</evidence>
<dbReference type="EMBL" id="JALP01000193">
    <property type="protein sequence ID" value="THG89854.1"/>
    <property type="molecule type" value="Genomic_DNA"/>
</dbReference>